<evidence type="ECO:0000313" key="2">
    <source>
        <dbReference type="EMBL" id="GAA2072072.1"/>
    </source>
</evidence>
<keyword evidence="3" id="KW-1185">Reference proteome</keyword>
<dbReference type="SUPFAM" id="SSF54427">
    <property type="entry name" value="NTF2-like"/>
    <property type="match status" value="1"/>
</dbReference>
<accession>A0ABN2VU73</accession>
<proteinExistence type="predicted"/>
<dbReference type="InterPro" id="IPR048469">
    <property type="entry name" value="YchJ-like_M"/>
</dbReference>
<gene>
    <name evidence="2" type="ORF">GCM10009821_07620</name>
</gene>
<dbReference type="EMBL" id="BAAAPY010000001">
    <property type="protein sequence ID" value="GAA2072072.1"/>
    <property type="molecule type" value="Genomic_DNA"/>
</dbReference>
<dbReference type="Pfam" id="PF17775">
    <property type="entry name" value="YchJ_M-like"/>
    <property type="match status" value="1"/>
</dbReference>
<feature type="domain" description="YchJ-like middle NTF2-like" evidence="1">
    <location>
        <begin position="10"/>
        <end position="104"/>
    </location>
</feature>
<protein>
    <submittedName>
        <fullName evidence="2">YchJ family protein</fullName>
    </submittedName>
</protein>
<dbReference type="Gene3D" id="3.10.450.50">
    <property type="match status" value="1"/>
</dbReference>
<dbReference type="Proteomes" id="UP001501480">
    <property type="component" value="Unassembled WGS sequence"/>
</dbReference>
<evidence type="ECO:0000313" key="3">
    <source>
        <dbReference type="Proteomes" id="UP001501480"/>
    </source>
</evidence>
<dbReference type="InterPro" id="IPR032710">
    <property type="entry name" value="NTF2-like_dom_sf"/>
</dbReference>
<organism evidence="2 3">
    <name type="scientific">Aeromicrobium halocynthiae</name>
    <dbReference type="NCBI Taxonomy" id="560557"/>
    <lineage>
        <taxon>Bacteria</taxon>
        <taxon>Bacillati</taxon>
        <taxon>Actinomycetota</taxon>
        <taxon>Actinomycetes</taxon>
        <taxon>Propionibacteriales</taxon>
        <taxon>Nocardioidaceae</taxon>
        <taxon>Aeromicrobium</taxon>
    </lineage>
</organism>
<name>A0ABN2VU73_9ACTN</name>
<reference evidence="2 3" key="1">
    <citation type="journal article" date="2019" name="Int. J. Syst. Evol. Microbiol.">
        <title>The Global Catalogue of Microorganisms (GCM) 10K type strain sequencing project: providing services to taxonomists for standard genome sequencing and annotation.</title>
        <authorList>
            <consortium name="The Broad Institute Genomics Platform"/>
            <consortium name="The Broad Institute Genome Sequencing Center for Infectious Disease"/>
            <person name="Wu L."/>
            <person name="Ma J."/>
        </authorList>
    </citation>
    <scope>NUCLEOTIDE SEQUENCE [LARGE SCALE GENOMIC DNA]</scope>
    <source>
        <strain evidence="2 3">JCM 15749</strain>
    </source>
</reference>
<sequence>MLTQQRRAATAEELMRSRYTAYALRDDDHVFRTWHPRTRPDDVSTSPALTWTGLEVLTVEAGGPEDDHGVVEFRAHWSTPSATGAVHESSRFERRAGRWFYADGDALA</sequence>
<evidence type="ECO:0000259" key="1">
    <source>
        <dbReference type="Pfam" id="PF17775"/>
    </source>
</evidence>
<comment type="caution">
    <text evidence="2">The sequence shown here is derived from an EMBL/GenBank/DDBJ whole genome shotgun (WGS) entry which is preliminary data.</text>
</comment>